<reference evidence="2" key="1">
    <citation type="submission" date="2021-05" db="EMBL/GenBank/DDBJ databases">
        <title>The genome of the haptophyte Pavlova lutheri (Diacronema luteri, Pavlovales) - a model for lipid biosynthesis in eukaryotic algae.</title>
        <authorList>
            <person name="Hulatt C.J."/>
            <person name="Posewitz M.C."/>
        </authorList>
    </citation>
    <scope>NUCLEOTIDE SEQUENCE</scope>
    <source>
        <strain evidence="2">NIVA-4/92</strain>
    </source>
</reference>
<sequence>MAELPAAWPSPAGPPRLSILGEVAFGVVDAVASHFTIGTGSVGRLLAGAAAHDQRRLEREARIGALAAERTAATSARGAHVIAHADRALVEKVARVRSAEVALTAAGVELARERGLHARLLCELELLKGEAGMCLPPVRGSMQSGRAYLEQLEASKVELDRSTEHARAALREAQARGAQVARATAAGGAGGGDGGGECGARGSGGAGSGSASAPAREATRPLVRPTPPPSAKRARMQPRTAAAAMHIPEPSTSRTTCMPAGLHGGTSAAAPVPLGACGPAVGAGALWPDEMLRASGPHTHGSATGTGARPARRNDAIVPLTANASIGASTHWQVTHVHPPRDKSGGFKPPLMRKD</sequence>
<protein>
    <submittedName>
        <fullName evidence="2">Uncharacterized protein</fullName>
    </submittedName>
</protein>
<dbReference type="AlphaFoldDB" id="A0A8J5X6R5"/>
<proteinExistence type="predicted"/>
<keyword evidence="3" id="KW-1185">Reference proteome</keyword>
<evidence type="ECO:0000313" key="2">
    <source>
        <dbReference type="EMBL" id="KAG8462326.1"/>
    </source>
</evidence>
<feature type="region of interest" description="Disordered" evidence="1">
    <location>
        <begin position="335"/>
        <end position="355"/>
    </location>
</feature>
<dbReference type="EMBL" id="JAGTXO010000021">
    <property type="protein sequence ID" value="KAG8462326.1"/>
    <property type="molecule type" value="Genomic_DNA"/>
</dbReference>
<organism evidence="2 3">
    <name type="scientific">Diacronema lutheri</name>
    <name type="common">Unicellular marine alga</name>
    <name type="synonym">Monochrysis lutheri</name>
    <dbReference type="NCBI Taxonomy" id="2081491"/>
    <lineage>
        <taxon>Eukaryota</taxon>
        <taxon>Haptista</taxon>
        <taxon>Haptophyta</taxon>
        <taxon>Pavlovophyceae</taxon>
        <taxon>Pavlovales</taxon>
        <taxon>Pavlovaceae</taxon>
        <taxon>Diacronema</taxon>
    </lineage>
</organism>
<comment type="caution">
    <text evidence="2">The sequence shown here is derived from an EMBL/GenBank/DDBJ whole genome shotgun (WGS) entry which is preliminary data.</text>
</comment>
<evidence type="ECO:0000256" key="1">
    <source>
        <dbReference type="SAM" id="MobiDB-lite"/>
    </source>
</evidence>
<accession>A0A8J5X6R5</accession>
<evidence type="ECO:0000313" key="3">
    <source>
        <dbReference type="Proteomes" id="UP000751190"/>
    </source>
</evidence>
<name>A0A8J5X6R5_DIALT</name>
<dbReference type="Proteomes" id="UP000751190">
    <property type="component" value="Unassembled WGS sequence"/>
</dbReference>
<dbReference type="OMA" id="IGASTHW"/>
<gene>
    <name evidence="2" type="ORF">KFE25_012146</name>
</gene>
<feature type="compositionally biased region" description="Gly residues" evidence="1">
    <location>
        <begin position="187"/>
        <end position="208"/>
    </location>
</feature>
<feature type="region of interest" description="Disordered" evidence="1">
    <location>
        <begin position="185"/>
        <end position="240"/>
    </location>
</feature>